<gene>
    <name evidence="1" type="ORF">DIT97_17420</name>
</gene>
<accession>A0A3D3R748</accession>
<sequence>MSLKRFQLLRALTDVARGIKKTGQPLQASNLPEKSVYRGRKTGRILSETEKRGYATARARFTISIFGTGSPRFSPGEPLLRLMNLSVTS</sequence>
<evidence type="ECO:0000313" key="2">
    <source>
        <dbReference type="Proteomes" id="UP000263642"/>
    </source>
</evidence>
<dbReference type="EMBL" id="DQAY01000106">
    <property type="protein sequence ID" value="HCO24714.1"/>
    <property type="molecule type" value="Genomic_DNA"/>
</dbReference>
<name>A0A3D3R748_9PLAN</name>
<reference evidence="1 2" key="1">
    <citation type="journal article" date="2018" name="Nat. Biotechnol.">
        <title>A standardized bacterial taxonomy based on genome phylogeny substantially revises the tree of life.</title>
        <authorList>
            <person name="Parks D.H."/>
            <person name="Chuvochina M."/>
            <person name="Waite D.W."/>
            <person name="Rinke C."/>
            <person name="Skarshewski A."/>
            <person name="Chaumeil P.A."/>
            <person name="Hugenholtz P."/>
        </authorList>
    </citation>
    <scope>NUCLEOTIDE SEQUENCE [LARGE SCALE GENOMIC DNA]</scope>
    <source>
        <strain evidence="1">UBA9375</strain>
    </source>
</reference>
<protein>
    <submittedName>
        <fullName evidence="1">Uncharacterized protein</fullName>
    </submittedName>
</protein>
<dbReference type="AlphaFoldDB" id="A0A3D3R748"/>
<organism evidence="1 2">
    <name type="scientific">Gimesia maris</name>
    <dbReference type="NCBI Taxonomy" id="122"/>
    <lineage>
        <taxon>Bacteria</taxon>
        <taxon>Pseudomonadati</taxon>
        <taxon>Planctomycetota</taxon>
        <taxon>Planctomycetia</taxon>
        <taxon>Planctomycetales</taxon>
        <taxon>Planctomycetaceae</taxon>
        <taxon>Gimesia</taxon>
    </lineage>
</organism>
<evidence type="ECO:0000313" key="1">
    <source>
        <dbReference type="EMBL" id="HCO24714.1"/>
    </source>
</evidence>
<comment type="caution">
    <text evidence="1">The sequence shown here is derived from an EMBL/GenBank/DDBJ whole genome shotgun (WGS) entry which is preliminary data.</text>
</comment>
<proteinExistence type="predicted"/>
<dbReference type="Proteomes" id="UP000263642">
    <property type="component" value="Unassembled WGS sequence"/>
</dbReference>